<accession>A0A5E4QWL0</accession>
<dbReference type="EMBL" id="FZQP02006332">
    <property type="protein sequence ID" value="VVD02765.1"/>
    <property type="molecule type" value="Genomic_DNA"/>
</dbReference>
<dbReference type="InterPro" id="IPR029058">
    <property type="entry name" value="AB_hydrolase_fold"/>
</dbReference>
<keyword evidence="7" id="KW-1185">Reference proteome</keyword>
<name>A0A5E4QWL0_9NEOP</name>
<evidence type="ECO:0000256" key="5">
    <source>
        <dbReference type="ARBA" id="ARBA00023180"/>
    </source>
</evidence>
<gene>
    <name evidence="6" type="ORF">LSINAPIS_LOCUS12913</name>
</gene>
<reference evidence="6 7" key="1">
    <citation type="submission" date="2017-07" db="EMBL/GenBank/DDBJ databases">
        <authorList>
            <person name="Talla V."/>
            <person name="Backstrom N."/>
        </authorList>
    </citation>
    <scope>NUCLEOTIDE SEQUENCE [LARGE SCALE GENOMIC DNA]</scope>
</reference>
<dbReference type="Gene3D" id="3.40.50.1820">
    <property type="entry name" value="alpha/beta hydrolase"/>
    <property type="match status" value="2"/>
</dbReference>
<protein>
    <recommendedName>
        <fullName evidence="8">Serine protease K12H4.7</fullName>
    </recommendedName>
</protein>
<dbReference type="PANTHER" id="PTHR11010:SF117">
    <property type="entry name" value="SERINE PROTEASE 16"/>
    <property type="match status" value="1"/>
</dbReference>
<sequence length="313" mass="36315">MTHKYNSLNKKRYFVNDSFFDSNEAGPIFLMVGGESEANPQWMIRGTWINYAQKFKALCLMLEHRYYGKSHPTPSCSQPFSTMTTDDVKVFYNSVAQNFAQIVQYNEVNRLNLQPEFQNVTINTVCDMFTKAGDEPYEALVKLNDLIIRMGNADCIDYKYDTLISDLRNTTITVDLGRQWTYQTCTEFGFYQTSSDVVSLFGDYFPIDLFVKQCQDIFGTILNETLMRSRIDWTNTNYGGLNIEARRIVFVHGSIDPWHVLGITESRLPEMPTIFMNGTAHCANMYEKRDENSKELTEARIQIETYLDNWLNK</sequence>
<dbReference type="GO" id="GO:0070008">
    <property type="term" value="F:serine-type exopeptidase activity"/>
    <property type="evidence" value="ECO:0007669"/>
    <property type="project" value="InterPro"/>
</dbReference>
<keyword evidence="5" id="KW-0325">Glycoprotein</keyword>
<evidence type="ECO:0000313" key="6">
    <source>
        <dbReference type="EMBL" id="VVD02765.1"/>
    </source>
</evidence>
<proteinExistence type="inferred from homology"/>
<keyword evidence="3" id="KW-0732">Signal</keyword>
<dbReference type="GO" id="GO:0008239">
    <property type="term" value="F:dipeptidyl-peptidase activity"/>
    <property type="evidence" value="ECO:0007669"/>
    <property type="project" value="TreeGrafter"/>
</dbReference>
<keyword evidence="4" id="KW-0378">Hydrolase</keyword>
<dbReference type="PANTHER" id="PTHR11010">
    <property type="entry name" value="PROTEASE S28 PRO-X CARBOXYPEPTIDASE-RELATED"/>
    <property type="match status" value="1"/>
</dbReference>
<comment type="similarity">
    <text evidence="1">Belongs to the peptidase S28 family.</text>
</comment>
<dbReference type="GO" id="GO:0006508">
    <property type="term" value="P:proteolysis"/>
    <property type="evidence" value="ECO:0007669"/>
    <property type="project" value="UniProtKB-KW"/>
</dbReference>
<dbReference type="AlphaFoldDB" id="A0A5E4QWL0"/>
<organism evidence="6 7">
    <name type="scientific">Leptidea sinapis</name>
    <dbReference type="NCBI Taxonomy" id="189913"/>
    <lineage>
        <taxon>Eukaryota</taxon>
        <taxon>Metazoa</taxon>
        <taxon>Ecdysozoa</taxon>
        <taxon>Arthropoda</taxon>
        <taxon>Hexapoda</taxon>
        <taxon>Insecta</taxon>
        <taxon>Pterygota</taxon>
        <taxon>Neoptera</taxon>
        <taxon>Endopterygota</taxon>
        <taxon>Lepidoptera</taxon>
        <taxon>Glossata</taxon>
        <taxon>Ditrysia</taxon>
        <taxon>Papilionoidea</taxon>
        <taxon>Pieridae</taxon>
        <taxon>Dismorphiinae</taxon>
        <taxon>Leptidea</taxon>
    </lineage>
</organism>
<dbReference type="InterPro" id="IPR008758">
    <property type="entry name" value="Peptidase_S28"/>
</dbReference>
<dbReference type="Proteomes" id="UP000324832">
    <property type="component" value="Unassembled WGS sequence"/>
</dbReference>
<dbReference type="Pfam" id="PF05577">
    <property type="entry name" value="Peptidase_S28"/>
    <property type="match status" value="2"/>
</dbReference>
<evidence type="ECO:0000313" key="7">
    <source>
        <dbReference type="Proteomes" id="UP000324832"/>
    </source>
</evidence>
<evidence type="ECO:0000256" key="1">
    <source>
        <dbReference type="ARBA" id="ARBA00011079"/>
    </source>
</evidence>
<evidence type="ECO:0008006" key="8">
    <source>
        <dbReference type="Google" id="ProtNLM"/>
    </source>
</evidence>
<keyword evidence="2" id="KW-0645">Protease</keyword>
<evidence type="ECO:0000256" key="4">
    <source>
        <dbReference type="ARBA" id="ARBA00022801"/>
    </source>
</evidence>
<evidence type="ECO:0000256" key="3">
    <source>
        <dbReference type="ARBA" id="ARBA00022729"/>
    </source>
</evidence>
<evidence type="ECO:0000256" key="2">
    <source>
        <dbReference type="ARBA" id="ARBA00022670"/>
    </source>
</evidence>